<sequence length="490" mass="55604">MPDEWKWEKLPSEICRPEFESPCDFFEIERRSDFSLWACGTSYDPPPRDDEEEDGKSRVPGQRIEGETLEFKELSECAVTCYNSLRLDKERQSSCGEPNQVTEKWRCAALERVLRDDEPVHAIDWVLNLRHELIFPRATDADTDVSHKRRREGIEWERMRSRNQDGLDHLSLSLVVNESEYEVNVGCTTGGPQKWLPGFVEYAGAVPSAEERRLIRQSLSFALGGELILVSTSWFNDDGWLIKTRHVSQTFTKVIGAVSGGTAPMTNIAGSGSWLDGNLFDEEKIRQLTQKLIDADELLCVDELKRFYFLARRTVMDVGPAVYGSSFEYIRDRIEHDLPTTLIEKKAYRETVRPALEAAVKGLVDDEFLCPGATVEDLLSKLSYFHKISLTAQSRVLMEHLGLEFGDVEKAALSERNHPAHGRTYQDEHYDTLMRHVRAFQSLINRVILAVTEGADTYIDYSTDGFPERSLEEPLGGPKGDGKPAVFAES</sequence>
<feature type="region of interest" description="Disordered" evidence="1">
    <location>
        <begin position="42"/>
        <end position="61"/>
    </location>
</feature>
<keyword evidence="3" id="KW-1185">Reference proteome</keyword>
<evidence type="ECO:0008006" key="4">
    <source>
        <dbReference type="Google" id="ProtNLM"/>
    </source>
</evidence>
<dbReference type="AlphaFoldDB" id="A0A4Y6PVC7"/>
<evidence type="ECO:0000256" key="1">
    <source>
        <dbReference type="SAM" id="MobiDB-lite"/>
    </source>
</evidence>
<dbReference type="Proteomes" id="UP000315995">
    <property type="component" value="Chromosome"/>
</dbReference>
<dbReference type="RefSeq" id="WP_141198546.1">
    <property type="nucleotide sequence ID" value="NZ_CP041186.1"/>
</dbReference>
<gene>
    <name evidence="2" type="ORF">FIV42_15355</name>
</gene>
<proteinExistence type="predicted"/>
<organism evidence="2 3">
    <name type="scientific">Persicimonas caeni</name>
    <dbReference type="NCBI Taxonomy" id="2292766"/>
    <lineage>
        <taxon>Bacteria</taxon>
        <taxon>Deltaproteobacteria</taxon>
        <taxon>Bradymonadales</taxon>
        <taxon>Bradymonadaceae</taxon>
        <taxon>Persicimonas</taxon>
    </lineage>
</organism>
<accession>A0A4Y6PVC7</accession>
<protein>
    <recommendedName>
        <fullName evidence="4">ApeA N-terminal domain-containing protein</fullName>
    </recommendedName>
</protein>
<reference evidence="2 3" key="1">
    <citation type="submission" date="2019-06" db="EMBL/GenBank/DDBJ databases">
        <title>Persicimonas caeni gen. nov., sp. nov., a predatory bacterium isolated from solar saltern.</title>
        <authorList>
            <person name="Wang S."/>
        </authorList>
    </citation>
    <scope>NUCLEOTIDE SEQUENCE [LARGE SCALE GENOMIC DNA]</scope>
    <source>
        <strain evidence="2 3">YN101</strain>
    </source>
</reference>
<evidence type="ECO:0000313" key="3">
    <source>
        <dbReference type="Proteomes" id="UP000315995"/>
    </source>
</evidence>
<dbReference type="EMBL" id="CP041186">
    <property type="protein sequence ID" value="QDG52069.1"/>
    <property type="molecule type" value="Genomic_DNA"/>
</dbReference>
<name>A0A4Y6PVC7_PERCE</name>
<feature type="region of interest" description="Disordered" evidence="1">
    <location>
        <begin position="469"/>
        <end position="490"/>
    </location>
</feature>
<evidence type="ECO:0000313" key="2">
    <source>
        <dbReference type="EMBL" id="QDG52069.1"/>
    </source>
</evidence>